<keyword evidence="7" id="KW-1185">Reference proteome</keyword>
<proteinExistence type="inferred from homology"/>
<dbReference type="Proteomes" id="UP000614601">
    <property type="component" value="Unassembled WGS sequence"/>
</dbReference>
<keyword evidence="4" id="KW-0808">Transferase</keyword>
<evidence type="ECO:0000259" key="5">
    <source>
        <dbReference type="PROSITE" id="PS51186"/>
    </source>
</evidence>
<feature type="domain" description="N-acetyltransferase" evidence="5">
    <location>
        <begin position="42"/>
        <end position="186"/>
    </location>
</feature>
<accession>A0A811K3I6</accession>
<dbReference type="PANTHER" id="PTHR13355">
    <property type="entry name" value="GLUCOSAMINE 6-PHOSPHATE N-ACETYLTRANSFERASE"/>
    <property type="match status" value="1"/>
</dbReference>
<dbReference type="InterPro" id="IPR039143">
    <property type="entry name" value="GNPNAT1-like"/>
</dbReference>
<comment type="similarity">
    <text evidence="2 4">Belongs to the acetyltransferase family. GNA1 subfamily.</text>
</comment>
<comment type="catalytic activity">
    <reaction evidence="3 4">
        <text>D-glucosamine 6-phosphate + acetyl-CoA = N-acetyl-D-glucosamine 6-phosphate + CoA + H(+)</text>
        <dbReference type="Rhea" id="RHEA:10292"/>
        <dbReference type="ChEBI" id="CHEBI:15378"/>
        <dbReference type="ChEBI" id="CHEBI:57287"/>
        <dbReference type="ChEBI" id="CHEBI:57288"/>
        <dbReference type="ChEBI" id="CHEBI:57513"/>
        <dbReference type="ChEBI" id="CHEBI:58725"/>
        <dbReference type="EC" id="2.3.1.4"/>
    </reaction>
</comment>
<dbReference type="EC" id="2.3.1.4" evidence="4"/>
<dbReference type="CDD" id="cd04301">
    <property type="entry name" value="NAT_SF"/>
    <property type="match status" value="1"/>
</dbReference>
<comment type="pathway">
    <text evidence="1 4">Nucleotide-sugar biosynthesis; UDP-N-acetyl-alpha-D-glucosamine biosynthesis; N-acetyl-alpha-D-glucosamine 1-phosphate from alpha-D-glucosamine 6-phosphate (route I): step 1/2.</text>
</comment>
<evidence type="ECO:0000256" key="4">
    <source>
        <dbReference type="RuleBase" id="RU365086"/>
    </source>
</evidence>
<comment type="caution">
    <text evidence="6">The sequence shown here is derived from an EMBL/GenBank/DDBJ whole genome shotgun (WGS) entry which is preliminary data.</text>
</comment>
<dbReference type="EMBL" id="CAJFDH010000002">
    <property type="protein sequence ID" value="CAD5210253.1"/>
    <property type="molecule type" value="Genomic_DNA"/>
</dbReference>
<dbReference type="InterPro" id="IPR000182">
    <property type="entry name" value="GNAT_dom"/>
</dbReference>
<protein>
    <recommendedName>
        <fullName evidence="4">Glucosamine 6-phosphate N-acetyltransferase</fullName>
        <ecNumber evidence="4">2.3.1.4</ecNumber>
    </recommendedName>
</protein>
<keyword evidence="4" id="KW-0012">Acyltransferase</keyword>
<dbReference type="GO" id="GO:0004343">
    <property type="term" value="F:glucosamine 6-phosphate N-acetyltransferase activity"/>
    <property type="evidence" value="ECO:0007669"/>
    <property type="project" value="UniProtKB-UniRule"/>
</dbReference>
<name>A0A811K3I6_9BILA</name>
<evidence type="ECO:0000256" key="3">
    <source>
        <dbReference type="ARBA" id="ARBA00048964"/>
    </source>
</evidence>
<dbReference type="PROSITE" id="PS51186">
    <property type="entry name" value="GNAT"/>
    <property type="match status" value="1"/>
</dbReference>
<dbReference type="UniPathway" id="UPA00113">
    <property type="reaction ID" value="UER00529"/>
</dbReference>
<dbReference type="Proteomes" id="UP000783686">
    <property type="component" value="Unassembled WGS sequence"/>
</dbReference>
<dbReference type="InterPro" id="IPR016181">
    <property type="entry name" value="Acyl_CoA_acyltransferase"/>
</dbReference>
<reference evidence="6" key="1">
    <citation type="submission" date="2020-09" db="EMBL/GenBank/DDBJ databases">
        <authorList>
            <person name="Kikuchi T."/>
        </authorList>
    </citation>
    <scope>NUCLEOTIDE SEQUENCE</scope>
    <source>
        <strain evidence="6">SH1</strain>
    </source>
</reference>
<dbReference type="GO" id="GO:0006048">
    <property type="term" value="P:UDP-N-acetylglucosamine biosynthetic process"/>
    <property type="evidence" value="ECO:0007669"/>
    <property type="project" value="UniProtKB-UniRule"/>
</dbReference>
<gene>
    <name evidence="6" type="ORF">BOKJ2_LOCUS3095</name>
</gene>
<dbReference type="OrthoDB" id="10039976at2759"/>
<organism evidence="6 7">
    <name type="scientific">Bursaphelenchus okinawaensis</name>
    <dbReference type="NCBI Taxonomy" id="465554"/>
    <lineage>
        <taxon>Eukaryota</taxon>
        <taxon>Metazoa</taxon>
        <taxon>Ecdysozoa</taxon>
        <taxon>Nematoda</taxon>
        <taxon>Chromadorea</taxon>
        <taxon>Rhabditida</taxon>
        <taxon>Tylenchina</taxon>
        <taxon>Tylenchomorpha</taxon>
        <taxon>Aphelenchoidea</taxon>
        <taxon>Aphelenchoididae</taxon>
        <taxon>Bursaphelenchus</taxon>
    </lineage>
</organism>
<dbReference type="PANTHER" id="PTHR13355:SF11">
    <property type="entry name" value="GLUCOSAMINE 6-PHOSPHATE N-ACETYLTRANSFERASE"/>
    <property type="match status" value="1"/>
</dbReference>
<evidence type="ECO:0000256" key="1">
    <source>
        <dbReference type="ARBA" id="ARBA00004832"/>
    </source>
</evidence>
<evidence type="ECO:0000256" key="2">
    <source>
        <dbReference type="ARBA" id="ARBA00006048"/>
    </source>
</evidence>
<dbReference type="Gene3D" id="3.40.630.30">
    <property type="match status" value="1"/>
</dbReference>
<dbReference type="EMBL" id="CAJFCW020000002">
    <property type="protein sequence ID" value="CAG9090971.1"/>
    <property type="molecule type" value="Genomic_DNA"/>
</dbReference>
<evidence type="ECO:0000313" key="7">
    <source>
        <dbReference type="Proteomes" id="UP000614601"/>
    </source>
</evidence>
<evidence type="ECO:0000313" key="6">
    <source>
        <dbReference type="EMBL" id="CAD5210253.1"/>
    </source>
</evidence>
<sequence length="186" mass="21322">MPLIPPFPLSFNKEYMNMTTGDLDIYLSSKLDAVKGETPAGFVVRPLRLSDLEHGYLDLLSQLTEVGDVSEEKFKHRFLCMAFSNPQSYYVTVIEDEETKKVVASVSLVFEWKFIHQAGSRGRIEDVVVHSDYRGKGFAKILNEMAVKLAKNEGVYKLSLECTDELVPFYEKFGYKKNQNFLVLRF</sequence>
<dbReference type="SUPFAM" id="SSF55729">
    <property type="entry name" value="Acyl-CoA N-acyltransferases (Nat)"/>
    <property type="match status" value="1"/>
</dbReference>
<dbReference type="AlphaFoldDB" id="A0A811K3I6"/>
<dbReference type="Pfam" id="PF00583">
    <property type="entry name" value="Acetyltransf_1"/>
    <property type="match status" value="1"/>
</dbReference>